<feature type="transmembrane region" description="Helical" evidence="1">
    <location>
        <begin position="881"/>
        <end position="907"/>
    </location>
</feature>
<protein>
    <recommendedName>
        <fullName evidence="5">Transmembrane protein</fullName>
    </recommendedName>
</protein>
<dbReference type="RefSeq" id="XP_029237806.1">
    <property type="nucleotide sequence ID" value="XM_029382337.1"/>
</dbReference>
<gene>
    <name evidence="3" type="ORF">TraAM80_05458</name>
</gene>
<evidence type="ECO:0000313" key="3">
    <source>
        <dbReference type="EMBL" id="RNF03932.1"/>
    </source>
</evidence>
<dbReference type="OMA" id="EGHCVCG"/>
<keyword evidence="2" id="KW-0732">Signal</keyword>
<dbReference type="EMBL" id="MKGL01000179">
    <property type="protein sequence ID" value="RNF03932.1"/>
    <property type="molecule type" value="Genomic_DNA"/>
</dbReference>
<name>A0A3R7KLJ4_TRYRA</name>
<sequence>MLKVMNASLFALVLISAGVAVHAAVPYLKPKGPMPDTAELAESALAPFMAFDGGYLYTAEGHQDIPSVCGAEAHAASRLMFPVTLKDLDRLYGTLSTQYLNQSSTASQAKLDMVEGCFLRSDGEDVPCVAWLHSNPEQCRMNIKDSTAYWASCDRSSLFSFSEKVFGGGADLFVKNVLWVRGLRERLRRSIRLTQESAVAGKRLWNIVSAGWEKNAIPEDQQAFREAVSARGAKIVTKAYADVMDKWTLIKKWIKPSVGEVEGDADAFATENGGPLLSSQADCNPSIFMDEWLNYFDQILFGYRIATGVEQEVDSLFKGFKVFFNKTVKNVNRLGRLPCVATSFAVAKMLFEDFPVRLAYWNMMNETESGDILWPLRSFAMLGDSNETVMRNRDYLLKFLEVALGYLSKKPHVDNIFDGNVPLAECVTRAILRAPGPDGSPAPSSLYECFSFLRNSSQHTFRNGVAQSAADTVIGLGKDVKLPVPPCPWGFTRPSGNMWNAQEACVMCPPGSFDDANGGCRCSTDSVPSENGCKAREDKVAVIPTWTWAVDPSEVYVTNDGGENQEPFLVVSPANNSKEDDRVVVEIHCSKGLTRFDTEMLMPHNSTSASVQRVSVPLQNSMTVVSTSTIFLTLRESAAFGGEQCDFYVQVKSSTSRDSPVVHAGSVFILPSISELDIHADTHTNPVTSSSSSESETSFALCNMVPKSNTGSATVSVCVTSSGKLALLLDTQAYSPLTVNAFGILKQKIWADRTQAAALGRGMQPMWDRMCLAIRINVEQRKGLRALKEVFSGHFPLARNIRERILLPDTAERGIVEIQIVDRCTAPAYLHDTACLNARLAFSSGAIHKVAFELPINSTTTKPEVSVNGEEQGLPRSPAPWWRLPLIVSSAVVATLLILVRTLLLVYRFSAPHRSQREEAEMNEICPGDEPHETEVPVKEENKPSLSLLQLSVVSTRCSTEDYAASG</sequence>
<evidence type="ECO:0000256" key="1">
    <source>
        <dbReference type="SAM" id="Phobius"/>
    </source>
</evidence>
<feature type="chain" id="PRO_5018749732" description="Transmembrane protein" evidence="2">
    <location>
        <begin position="24"/>
        <end position="967"/>
    </location>
</feature>
<organism evidence="3 4">
    <name type="scientific">Trypanosoma rangeli</name>
    <dbReference type="NCBI Taxonomy" id="5698"/>
    <lineage>
        <taxon>Eukaryota</taxon>
        <taxon>Discoba</taxon>
        <taxon>Euglenozoa</taxon>
        <taxon>Kinetoplastea</taxon>
        <taxon>Metakinetoplastina</taxon>
        <taxon>Trypanosomatida</taxon>
        <taxon>Trypanosomatidae</taxon>
        <taxon>Trypanosoma</taxon>
        <taxon>Herpetosoma</taxon>
    </lineage>
</organism>
<accession>A0A3R7KLJ4</accession>
<evidence type="ECO:0008006" key="5">
    <source>
        <dbReference type="Google" id="ProtNLM"/>
    </source>
</evidence>
<keyword evidence="4" id="KW-1185">Reference proteome</keyword>
<evidence type="ECO:0000256" key="2">
    <source>
        <dbReference type="SAM" id="SignalP"/>
    </source>
</evidence>
<keyword evidence="1" id="KW-0812">Transmembrane</keyword>
<comment type="caution">
    <text evidence="3">The sequence shown here is derived from an EMBL/GenBank/DDBJ whole genome shotgun (WGS) entry which is preliminary data.</text>
</comment>
<dbReference type="AlphaFoldDB" id="A0A3R7KLJ4"/>
<reference evidence="3 4" key="1">
    <citation type="journal article" date="2018" name="BMC Genomics">
        <title>Genomic comparison of Trypanosoma conorhini and Trypanosoma rangeli to Trypanosoma cruzi strains of high and low virulence.</title>
        <authorList>
            <person name="Bradwell K.R."/>
            <person name="Koparde V.N."/>
            <person name="Matveyev A.V."/>
            <person name="Serrano M.G."/>
            <person name="Alves J.M."/>
            <person name="Parikh H."/>
            <person name="Huang B."/>
            <person name="Lee V."/>
            <person name="Espinosa-Alvarez O."/>
            <person name="Ortiz P.A."/>
            <person name="Costa-Martins A.G."/>
            <person name="Teixeira M.M."/>
            <person name="Buck G.A."/>
        </authorList>
    </citation>
    <scope>NUCLEOTIDE SEQUENCE [LARGE SCALE GENOMIC DNA]</scope>
    <source>
        <strain evidence="3 4">AM80</strain>
    </source>
</reference>
<dbReference type="GeneID" id="40329391"/>
<dbReference type="Proteomes" id="UP000283634">
    <property type="component" value="Unassembled WGS sequence"/>
</dbReference>
<proteinExistence type="predicted"/>
<keyword evidence="1" id="KW-0472">Membrane</keyword>
<dbReference type="OrthoDB" id="250431at2759"/>
<feature type="signal peptide" evidence="2">
    <location>
        <begin position="1"/>
        <end position="23"/>
    </location>
</feature>
<keyword evidence="1" id="KW-1133">Transmembrane helix</keyword>
<dbReference type="VEuPathDB" id="TriTrypDB:TRSC58_04468"/>
<evidence type="ECO:0000313" key="4">
    <source>
        <dbReference type="Proteomes" id="UP000283634"/>
    </source>
</evidence>